<feature type="region of interest" description="Disordered" evidence="10">
    <location>
        <begin position="356"/>
        <end position="375"/>
    </location>
</feature>
<dbReference type="InterPro" id="IPR005788">
    <property type="entry name" value="PDI_thioredoxin-like_dom"/>
</dbReference>
<feature type="domain" description="Thioredoxin" evidence="12">
    <location>
        <begin position="10"/>
        <end position="127"/>
    </location>
</feature>
<dbReference type="CDD" id="cd00238">
    <property type="entry name" value="ERp29c"/>
    <property type="match status" value="1"/>
</dbReference>
<proteinExistence type="inferred from homology"/>
<evidence type="ECO:0000256" key="2">
    <source>
        <dbReference type="ARBA" id="ARBA00006347"/>
    </source>
</evidence>
<dbReference type="Pfam" id="PF07749">
    <property type="entry name" value="ERp29"/>
    <property type="match status" value="1"/>
</dbReference>
<evidence type="ECO:0000313" key="13">
    <source>
        <dbReference type="EMBL" id="KIY67547.1"/>
    </source>
</evidence>
<protein>
    <recommendedName>
        <fullName evidence="3">protein disulfide-isomerase</fullName>
        <ecNumber evidence="3">5.3.4.1</ecNumber>
    </recommendedName>
</protein>
<dbReference type="InterPro" id="IPR051063">
    <property type="entry name" value="PDI"/>
</dbReference>
<dbReference type="GO" id="GO:0005783">
    <property type="term" value="C:endoplasmic reticulum"/>
    <property type="evidence" value="ECO:0007669"/>
    <property type="project" value="InterPro"/>
</dbReference>
<evidence type="ECO:0000256" key="7">
    <source>
        <dbReference type="ARBA" id="ARBA00023235"/>
    </source>
</evidence>
<dbReference type="SUPFAM" id="SSF52833">
    <property type="entry name" value="Thioredoxin-like"/>
    <property type="match status" value="2"/>
</dbReference>
<evidence type="ECO:0000256" key="5">
    <source>
        <dbReference type="ARBA" id="ARBA00022737"/>
    </source>
</evidence>
<dbReference type="STRING" id="1314674.A0A0D7BAJ6"/>
<evidence type="ECO:0000256" key="8">
    <source>
        <dbReference type="ARBA" id="ARBA00023284"/>
    </source>
</evidence>
<dbReference type="SUPFAM" id="SSF47933">
    <property type="entry name" value="ERP29 C domain-like"/>
    <property type="match status" value="1"/>
</dbReference>
<reference evidence="13 14" key="1">
    <citation type="journal article" date="2015" name="Fungal Genet. Biol.">
        <title>Evolution of novel wood decay mechanisms in Agaricales revealed by the genome sequences of Fistulina hepatica and Cylindrobasidium torrendii.</title>
        <authorList>
            <person name="Floudas D."/>
            <person name="Held B.W."/>
            <person name="Riley R."/>
            <person name="Nagy L.G."/>
            <person name="Koehler G."/>
            <person name="Ransdell A.S."/>
            <person name="Younus H."/>
            <person name="Chow J."/>
            <person name="Chiniquy J."/>
            <person name="Lipzen A."/>
            <person name="Tritt A."/>
            <person name="Sun H."/>
            <person name="Haridas S."/>
            <person name="LaButti K."/>
            <person name="Ohm R.A."/>
            <person name="Kues U."/>
            <person name="Blanchette R.A."/>
            <person name="Grigoriev I.V."/>
            <person name="Minto R.E."/>
            <person name="Hibbett D.S."/>
        </authorList>
    </citation>
    <scope>NUCLEOTIDE SEQUENCE [LARGE SCALE GENOMIC DNA]</scope>
    <source>
        <strain evidence="13 14">FP15055 ss-10</strain>
    </source>
</reference>
<accession>A0A0D7BAJ6</accession>
<sequence length="375" mass="40933">MKFFSALFTAALFAGASASSVIDLDPSNFDSIVGQGKPGLVEFFAPWCGHCKKLAPIYEEVADAFAHKKGDVYVAKVDADANKELGGRFGVSSYPTLKWFNADGTHEPYESGRDLEALTAFITQKTGVKSSIKPPPPPAYTILDATSFDDVALDPTKDVLVSFTAPWCGHCKNMKPHYEKVAKTFENEGNCIIANVDADDKKNKDLAKKYGVTGYPTLKFFSKDNKEPEAYEGGRTEADFVQFLNEKCGTQRAVGGGLNDLAGRIPAFDELASKLFTAAADLKNAIVEEARQLLTTDAAATAKYYLKVMEKELAGPTSYVQKESARLGSILKKRTLASEKLDEIQIKVNILKAFQEAPKEEQEPEAKSEHDASEL</sequence>
<dbReference type="EMBL" id="KN880523">
    <property type="protein sequence ID" value="KIY67547.1"/>
    <property type="molecule type" value="Genomic_DNA"/>
</dbReference>
<dbReference type="PANTHER" id="PTHR45672:SF11">
    <property type="entry name" value="PROTEIN DISULFIDE-ISOMERASE C17H9.14C"/>
    <property type="match status" value="1"/>
</dbReference>
<dbReference type="InterPro" id="IPR013766">
    <property type="entry name" value="Thioredoxin_domain"/>
</dbReference>
<feature type="chain" id="PRO_5002316882" description="protein disulfide-isomerase" evidence="11">
    <location>
        <begin position="19"/>
        <end position="375"/>
    </location>
</feature>
<evidence type="ECO:0000256" key="4">
    <source>
        <dbReference type="ARBA" id="ARBA00022729"/>
    </source>
</evidence>
<feature type="signal peptide" evidence="11">
    <location>
        <begin position="1"/>
        <end position="18"/>
    </location>
</feature>
<dbReference type="OrthoDB" id="10264505at2759"/>
<dbReference type="Pfam" id="PF00085">
    <property type="entry name" value="Thioredoxin"/>
    <property type="match status" value="2"/>
</dbReference>
<comment type="catalytic activity">
    <reaction evidence="1">
        <text>Catalyzes the rearrangement of -S-S- bonds in proteins.</text>
        <dbReference type="EC" id="5.3.4.1"/>
    </reaction>
</comment>
<name>A0A0D7BAJ6_9AGAR</name>
<evidence type="ECO:0000256" key="11">
    <source>
        <dbReference type="SAM" id="SignalP"/>
    </source>
</evidence>
<evidence type="ECO:0000256" key="10">
    <source>
        <dbReference type="SAM" id="MobiDB-lite"/>
    </source>
</evidence>
<evidence type="ECO:0000256" key="9">
    <source>
        <dbReference type="RuleBase" id="RU004208"/>
    </source>
</evidence>
<dbReference type="PROSITE" id="PS51352">
    <property type="entry name" value="THIOREDOXIN_2"/>
    <property type="match status" value="2"/>
</dbReference>
<keyword evidence="8" id="KW-0676">Redox-active center</keyword>
<gene>
    <name evidence="13" type="ORF">CYLTODRAFT_422424</name>
</gene>
<dbReference type="InterPro" id="IPR036356">
    <property type="entry name" value="ERp29_C_sf"/>
</dbReference>
<keyword evidence="7 13" id="KW-0413">Isomerase</keyword>
<dbReference type="InterPro" id="IPR036249">
    <property type="entry name" value="Thioredoxin-like_sf"/>
</dbReference>
<dbReference type="Proteomes" id="UP000054007">
    <property type="component" value="Unassembled WGS sequence"/>
</dbReference>
<evidence type="ECO:0000256" key="6">
    <source>
        <dbReference type="ARBA" id="ARBA00023157"/>
    </source>
</evidence>
<dbReference type="PROSITE" id="PS00194">
    <property type="entry name" value="THIOREDOXIN_1"/>
    <property type="match status" value="2"/>
</dbReference>
<dbReference type="EC" id="5.3.4.1" evidence="3"/>
<dbReference type="PANTHER" id="PTHR45672">
    <property type="entry name" value="PROTEIN DISULFIDE-ISOMERASE C17H9.14C-RELATED"/>
    <property type="match status" value="1"/>
</dbReference>
<comment type="similarity">
    <text evidence="2 9">Belongs to the protein disulfide isomerase family.</text>
</comment>
<evidence type="ECO:0000313" key="14">
    <source>
        <dbReference type="Proteomes" id="UP000054007"/>
    </source>
</evidence>
<dbReference type="GO" id="GO:0006457">
    <property type="term" value="P:protein folding"/>
    <property type="evidence" value="ECO:0007669"/>
    <property type="project" value="TreeGrafter"/>
</dbReference>
<keyword evidence="14" id="KW-1185">Reference proteome</keyword>
<keyword evidence="4 11" id="KW-0732">Signal</keyword>
<dbReference type="CDD" id="cd02998">
    <property type="entry name" value="PDI_a_ERp38"/>
    <property type="match status" value="2"/>
</dbReference>
<evidence type="ECO:0000259" key="12">
    <source>
        <dbReference type="PROSITE" id="PS51352"/>
    </source>
</evidence>
<dbReference type="InterPro" id="IPR011679">
    <property type="entry name" value="ERp29_C"/>
</dbReference>
<feature type="domain" description="Thioredoxin" evidence="12">
    <location>
        <begin position="128"/>
        <end position="249"/>
    </location>
</feature>
<dbReference type="InterPro" id="IPR017937">
    <property type="entry name" value="Thioredoxin_CS"/>
</dbReference>
<dbReference type="Gene3D" id="1.20.1150.12">
    <property type="entry name" value="Endoplasmic reticulum resident protein 29, C-terminal domain"/>
    <property type="match status" value="1"/>
</dbReference>
<dbReference type="AlphaFoldDB" id="A0A0D7BAJ6"/>
<dbReference type="FunFam" id="3.40.30.10:FF:000032">
    <property type="entry name" value="Protein disulfide-isomerase A6 homolog"/>
    <property type="match status" value="1"/>
</dbReference>
<dbReference type="GO" id="GO:0003756">
    <property type="term" value="F:protein disulfide isomerase activity"/>
    <property type="evidence" value="ECO:0007669"/>
    <property type="project" value="UniProtKB-EC"/>
</dbReference>
<organism evidence="13 14">
    <name type="scientific">Cylindrobasidium torrendii FP15055 ss-10</name>
    <dbReference type="NCBI Taxonomy" id="1314674"/>
    <lineage>
        <taxon>Eukaryota</taxon>
        <taxon>Fungi</taxon>
        <taxon>Dikarya</taxon>
        <taxon>Basidiomycota</taxon>
        <taxon>Agaricomycotina</taxon>
        <taxon>Agaricomycetes</taxon>
        <taxon>Agaricomycetidae</taxon>
        <taxon>Agaricales</taxon>
        <taxon>Marasmiineae</taxon>
        <taxon>Physalacriaceae</taxon>
        <taxon>Cylindrobasidium</taxon>
    </lineage>
</organism>
<keyword evidence="6" id="KW-1015">Disulfide bond</keyword>
<keyword evidence="5" id="KW-0677">Repeat</keyword>
<dbReference type="PRINTS" id="PR00421">
    <property type="entry name" value="THIOREDOXIN"/>
</dbReference>
<evidence type="ECO:0000256" key="3">
    <source>
        <dbReference type="ARBA" id="ARBA00012723"/>
    </source>
</evidence>
<dbReference type="Gene3D" id="3.40.30.10">
    <property type="entry name" value="Glutaredoxin"/>
    <property type="match status" value="2"/>
</dbReference>
<evidence type="ECO:0000256" key="1">
    <source>
        <dbReference type="ARBA" id="ARBA00001182"/>
    </source>
</evidence>
<feature type="compositionally biased region" description="Basic and acidic residues" evidence="10">
    <location>
        <begin position="357"/>
        <end position="375"/>
    </location>
</feature>
<dbReference type="NCBIfam" id="TIGR01126">
    <property type="entry name" value="pdi_dom"/>
    <property type="match status" value="2"/>
</dbReference>